<name>A0AAE1EC28_9GAST</name>
<feature type="region of interest" description="Disordered" evidence="1">
    <location>
        <begin position="1"/>
        <end position="22"/>
    </location>
</feature>
<proteinExistence type="predicted"/>
<dbReference type="AlphaFoldDB" id="A0AAE1EC28"/>
<dbReference type="Proteomes" id="UP001283361">
    <property type="component" value="Unassembled WGS sequence"/>
</dbReference>
<accession>A0AAE1EC28</accession>
<evidence type="ECO:0000313" key="3">
    <source>
        <dbReference type="Proteomes" id="UP001283361"/>
    </source>
</evidence>
<organism evidence="2 3">
    <name type="scientific">Elysia crispata</name>
    <name type="common">lettuce slug</name>
    <dbReference type="NCBI Taxonomy" id="231223"/>
    <lineage>
        <taxon>Eukaryota</taxon>
        <taxon>Metazoa</taxon>
        <taxon>Spiralia</taxon>
        <taxon>Lophotrochozoa</taxon>
        <taxon>Mollusca</taxon>
        <taxon>Gastropoda</taxon>
        <taxon>Heterobranchia</taxon>
        <taxon>Euthyneura</taxon>
        <taxon>Panpulmonata</taxon>
        <taxon>Sacoglossa</taxon>
        <taxon>Placobranchoidea</taxon>
        <taxon>Plakobranchidae</taxon>
        <taxon>Elysia</taxon>
    </lineage>
</organism>
<reference evidence="2" key="1">
    <citation type="journal article" date="2023" name="G3 (Bethesda)">
        <title>A reference genome for the long-term kleptoplast-retaining sea slug Elysia crispata morphotype clarki.</title>
        <authorList>
            <person name="Eastman K.E."/>
            <person name="Pendleton A.L."/>
            <person name="Shaikh M.A."/>
            <person name="Suttiyut T."/>
            <person name="Ogas R."/>
            <person name="Tomko P."/>
            <person name="Gavelis G."/>
            <person name="Widhalm J.R."/>
            <person name="Wisecaver J.H."/>
        </authorList>
    </citation>
    <scope>NUCLEOTIDE SEQUENCE</scope>
    <source>
        <strain evidence="2">ECLA1</strain>
    </source>
</reference>
<evidence type="ECO:0000256" key="1">
    <source>
        <dbReference type="SAM" id="MobiDB-lite"/>
    </source>
</evidence>
<evidence type="ECO:0000313" key="2">
    <source>
        <dbReference type="EMBL" id="KAK3801482.1"/>
    </source>
</evidence>
<sequence length="68" mass="7951">MLMASSSLPVSEVWRPSNHEDTPPMSVVTVWLGCVIYNHPMHGSELVHHFLRECQMFYKQKSVLKNFY</sequence>
<dbReference type="EMBL" id="JAWDGP010000310">
    <property type="protein sequence ID" value="KAK3801482.1"/>
    <property type="molecule type" value="Genomic_DNA"/>
</dbReference>
<comment type="caution">
    <text evidence="2">The sequence shown here is derived from an EMBL/GenBank/DDBJ whole genome shotgun (WGS) entry which is preliminary data.</text>
</comment>
<keyword evidence="3" id="KW-1185">Reference proteome</keyword>
<gene>
    <name evidence="2" type="ORF">RRG08_010062</name>
</gene>
<protein>
    <submittedName>
        <fullName evidence="2">Uncharacterized protein</fullName>
    </submittedName>
</protein>